<evidence type="ECO:0000256" key="1">
    <source>
        <dbReference type="SAM" id="MobiDB-lite"/>
    </source>
</evidence>
<dbReference type="Proteomes" id="UP000729402">
    <property type="component" value="Unassembled WGS sequence"/>
</dbReference>
<dbReference type="OrthoDB" id="2016966at2759"/>
<feature type="signal peptide" evidence="2">
    <location>
        <begin position="1"/>
        <end position="16"/>
    </location>
</feature>
<dbReference type="EMBL" id="JAAALK010000288">
    <property type="protein sequence ID" value="KAG8055004.1"/>
    <property type="molecule type" value="Genomic_DNA"/>
</dbReference>
<proteinExistence type="predicted"/>
<dbReference type="AlphaFoldDB" id="A0A8J5RX10"/>
<dbReference type="PANTHER" id="PTHR34952">
    <property type="entry name" value="OS05G0113500 PROTEIN"/>
    <property type="match status" value="1"/>
</dbReference>
<feature type="compositionally biased region" description="Low complexity" evidence="1">
    <location>
        <begin position="303"/>
        <end position="312"/>
    </location>
</feature>
<protein>
    <submittedName>
        <fullName evidence="3">Uncharacterized protein</fullName>
    </submittedName>
</protein>
<keyword evidence="2" id="KW-0732">Signal</keyword>
<feature type="chain" id="PRO_5035174556" evidence="2">
    <location>
        <begin position="17"/>
        <end position="434"/>
    </location>
</feature>
<evidence type="ECO:0000313" key="3">
    <source>
        <dbReference type="EMBL" id="KAG8055004.1"/>
    </source>
</evidence>
<comment type="caution">
    <text evidence="3">The sequence shown here is derived from an EMBL/GenBank/DDBJ whole genome shotgun (WGS) entry which is preliminary data.</text>
</comment>
<keyword evidence="4" id="KW-1185">Reference proteome</keyword>
<feature type="region of interest" description="Disordered" evidence="1">
    <location>
        <begin position="262"/>
        <end position="344"/>
    </location>
</feature>
<feature type="compositionally biased region" description="Basic residues" evidence="1">
    <location>
        <begin position="292"/>
        <end position="301"/>
    </location>
</feature>
<reference evidence="3" key="2">
    <citation type="submission" date="2021-02" db="EMBL/GenBank/DDBJ databases">
        <authorList>
            <person name="Kimball J.A."/>
            <person name="Haas M.W."/>
            <person name="Macchietto M."/>
            <person name="Kono T."/>
            <person name="Duquette J."/>
            <person name="Shao M."/>
        </authorList>
    </citation>
    <scope>NUCLEOTIDE SEQUENCE</scope>
    <source>
        <tissue evidence="3">Fresh leaf tissue</tissue>
    </source>
</reference>
<dbReference type="PANTHER" id="PTHR34952:SF1">
    <property type="entry name" value="OS01G0814400 PROTEIN"/>
    <property type="match status" value="1"/>
</dbReference>
<feature type="compositionally biased region" description="Basic residues" evidence="1">
    <location>
        <begin position="268"/>
        <end position="284"/>
    </location>
</feature>
<sequence>MPAVLAAFASLRAAAAIASGNSSSPCSHRLKPSSSRFNRFRGFRWLVSGFGSRLLSEATRLVAGVDFCCLEQRAENPLLNLELSLWMGIPLVDSSAKGVSSSLCLCHTTCEKAGFEHSSCACSEDGKFEAGIAFGQDGLVANENKIATAIADVMHVYSDDDDDDDDEGTDLDEDSDDIKDPLSLESDSTYDVVDIDTELVTSPTFPSCNESESSIGQSGDGNSSTNVSPVLASAMKGSRAKCGIVPRLSVSWAPDVYDPPVTSGSHTLRGHQRSSWKSHYKYKSAKSSSSHGSKKDKKHTRYSSSSSSCSSSYKRDKKPSHRSANDGAESGGGGGGSSNRKTENGAAHYRKVYTSSSGSRTDIAVPQFSKLSPLVPSESAPFAEVVPVLKTVEPIKRSSSCGKEQQPLSILSRQFVAAKYKGMFSLWSQNQLAS</sequence>
<feature type="compositionally biased region" description="Acidic residues" evidence="1">
    <location>
        <begin position="159"/>
        <end position="177"/>
    </location>
</feature>
<evidence type="ECO:0000256" key="2">
    <source>
        <dbReference type="SAM" id="SignalP"/>
    </source>
</evidence>
<feature type="region of interest" description="Disordered" evidence="1">
    <location>
        <begin position="201"/>
        <end position="228"/>
    </location>
</feature>
<organism evidence="3 4">
    <name type="scientific">Zizania palustris</name>
    <name type="common">Northern wild rice</name>
    <dbReference type="NCBI Taxonomy" id="103762"/>
    <lineage>
        <taxon>Eukaryota</taxon>
        <taxon>Viridiplantae</taxon>
        <taxon>Streptophyta</taxon>
        <taxon>Embryophyta</taxon>
        <taxon>Tracheophyta</taxon>
        <taxon>Spermatophyta</taxon>
        <taxon>Magnoliopsida</taxon>
        <taxon>Liliopsida</taxon>
        <taxon>Poales</taxon>
        <taxon>Poaceae</taxon>
        <taxon>BOP clade</taxon>
        <taxon>Oryzoideae</taxon>
        <taxon>Oryzeae</taxon>
        <taxon>Zizaniinae</taxon>
        <taxon>Zizania</taxon>
    </lineage>
</organism>
<gene>
    <name evidence="3" type="ORF">GUJ93_ZPchr0001g30459</name>
</gene>
<accession>A0A8J5RX10</accession>
<reference evidence="3" key="1">
    <citation type="journal article" date="2021" name="bioRxiv">
        <title>Whole Genome Assembly and Annotation of Northern Wild Rice, Zizania palustris L., Supports a Whole Genome Duplication in the Zizania Genus.</title>
        <authorList>
            <person name="Haas M."/>
            <person name="Kono T."/>
            <person name="Macchietto M."/>
            <person name="Millas R."/>
            <person name="McGilp L."/>
            <person name="Shao M."/>
            <person name="Duquette J."/>
            <person name="Hirsch C.N."/>
            <person name="Kimball J."/>
        </authorList>
    </citation>
    <scope>NUCLEOTIDE SEQUENCE</scope>
    <source>
        <tissue evidence="3">Fresh leaf tissue</tissue>
    </source>
</reference>
<name>A0A8J5RX10_ZIZPA</name>
<evidence type="ECO:0000313" key="4">
    <source>
        <dbReference type="Proteomes" id="UP000729402"/>
    </source>
</evidence>
<feature type="region of interest" description="Disordered" evidence="1">
    <location>
        <begin position="157"/>
        <end position="184"/>
    </location>
</feature>